<keyword evidence="3" id="KW-1185">Reference proteome</keyword>
<name>A0A521ERJ5_9BACL</name>
<organism evidence="2 3">
    <name type="scientific">Melghirimyces algeriensis</name>
    <dbReference type="NCBI Taxonomy" id="910412"/>
    <lineage>
        <taxon>Bacteria</taxon>
        <taxon>Bacillati</taxon>
        <taxon>Bacillota</taxon>
        <taxon>Bacilli</taxon>
        <taxon>Bacillales</taxon>
        <taxon>Thermoactinomycetaceae</taxon>
        <taxon>Melghirimyces</taxon>
    </lineage>
</organism>
<gene>
    <name evidence="2" type="ORF">SAMN06264849_11080</name>
</gene>
<sequence>MYSISIHGILINLALVAFLVWFVVAAVRNWSKFFKNK</sequence>
<accession>A0A521ERJ5</accession>
<proteinExistence type="predicted"/>
<dbReference type="Proteomes" id="UP000315636">
    <property type="component" value="Unassembled WGS sequence"/>
</dbReference>
<evidence type="ECO:0000313" key="2">
    <source>
        <dbReference type="EMBL" id="SMO86554.1"/>
    </source>
</evidence>
<keyword evidence="1" id="KW-0812">Transmembrane</keyword>
<evidence type="ECO:0000256" key="1">
    <source>
        <dbReference type="SAM" id="Phobius"/>
    </source>
</evidence>
<feature type="transmembrane region" description="Helical" evidence="1">
    <location>
        <begin position="6"/>
        <end position="27"/>
    </location>
</feature>
<dbReference type="EMBL" id="FXTI01000010">
    <property type="protein sequence ID" value="SMO86554.1"/>
    <property type="molecule type" value="Genomic_DNA"/>
</dbReference>
<dbReference type="AlphaFoldDB" id="A0A521ERJ5"/>
<reference evidence="2 3" key="1">
    <citation type="submission" date="2017-05" db="EMBL/GenBank/DDBJ databases">
        <authorList>
            <person name="Varghese N."/>
            <person name="Submissions S."/>
        </authorList>
    </citation>
    <scope>NUCLEOTIDE SEQUENCE [LARGE SCALE GENOMIC DNA]</scope>
    <source>
        <strain evidence="2 3">DSM 45474</strain>
    </source>
</reference>
<keyword evidence="1" id="KW-1133">Transmembrane helix</keyword>
<evidence type="ECO:0000313" key="3">
    <source>
        <dbReference type="Proteomes" id="UP000315636"/>
    </source>
</evidence>
<keyword evidence="1" id="KW-0472">Membrane</keyword>
<protein>
    <submittedName>
        <fullName evidence="2">Uncharacterized protein</fullName>
    </submittedName>
</protein>